<keyword evidence="4" id="KW-0347">Helicase</keyword>
<evidence type="ECO:0000256" key="4">
    <source>
        <dbReference type="ARBA" id="ARBA00022806"/>
    </source>
</evidence>
<feature type="domain" description="DNA2/NAM7 helicase-like C-terminal" evidence="8">
    <location>
        <begin position="1223"/>
        <end position="1390"/>
    </location>
</feature>
<dbReference type="PANTHER" id="PTHR43788:SF16">
    <property type="entry name" value="HELICASE WITH ZINC FINGER 2"/>
    <property type="match status" value="1"/>
</dbReference>
<proteinExistence type="inferred from homology"/>
<dbReference type="InterPro" id="IPR041679">
    <property type="entry name" value="DNA2/NAM7-like_C"/>
</dbReference>
<evidence type="ECO:0000259" key="7">
    <source>
        <dbReference type="Pfam" id="PF13086"/>
    </source>
</evidence>
<dbReference type="GO" id="GO:0005524">
    <property type="term" value="F:ATP binding"/>
    <property type="evidence" value="ECO:0007669"/>
    <property type="project" value="UniProtKB-KW"/>
</dbReference>
<sequence>MRSSSASFVHSSLPAMEDFFRRSSSASTGPSFVPATEEISKENLRDSEPSEYEGKLPVLYRVMRIHDDGDLIVLQATFRQNLRKQQRDLEFILLDSRAVCVSPSVKSPVPVNLRDVKQNDLIYIYDLEIPTERSKAYDFVERNGITTVAHPAAWFAKTVFFLERIDTPDFEYEQCSDTLFNVLTKLAKKPGEAPVASRQQMQTRQAPRVAKEARQAETLPKEAKPVPTVSKETKQVPTVPKEAKEVPSISKEPKRVPTVSPPRTQPVADVNIPSMPASDENAARSVFSYQRVPAASQQSTQPAAEVNIPASDENAAPSVFSYQRAAAVSQQRTQPAADVDVPSVPASNENAAPSVFSYQTKRVPRPVDQEETVRSRGGDSNAVPPTSSRAQEQPTLPQEPVDFLNRDIFESDEEDLDEETGDDGDHLQPEMRERTKRDVIRKLREVSRDQMNTTTMDIIKGRVRRREATPRNPLSRNYRRILPPKKTKGFAYPIAYRVIAVDGPSNQLVLESLFFEHFSIEGEGDVFERQHIILDVESLEAPKFNVKGFNIYDSAVNDISLFFEHFSIEGEGDVFERQHIILDAESLEAPKFNVKGFNIYDSAVNDIVCIYDLLPYEGEQPEPDTELFERSCYNGSGSKTISYKSFAHCFLKISLFKTLYGLNNNEKTIITGIDEPVDIDNNRQICRSIGDTVDPGDMFRIDVMPYNLFTQISSPANLRAGSDLKYATDKGPRKMLILAGKKLSNIMDTYTEPFEHNLHIIEALDRQAAALALGKYGEQMYARIELIERGYPVRLNFSDECYGTIDFIERTGGATPDEKLKNETELKIFVPLVGSFVIHIVERCVFAVASFYKRFVAKNKKHIEQNADKLVATPVDTSPNDDRAIRFLCNGGFARSMKRQAQLPKDETNCQLVLDSLRTKEFSKMYGELKKLHNIHIDPKVVFPDETLTLDKEQQTCVKAAACCAEWPAIMVVHACAGAGKSLTSVGIMKETVKRKPDSLQLVCSAANRAVDNLAESLWRLQDQIRIVRIYSDTQRAKMNYREPDYGFNQVVKKLAHEGDDFEVNKTESDILRDYYTSYTKLGDLASRCRSSEDFDTVENLRRRMKTLLPTVCDTIIRRYKPQVVLTTIDFFLSNCLSQKGNTLCRQTFDRVIIDEASQLEEARFVLLLNRNFNTRQFVIVGDSKQLPPHYPSTYDQRLKDLFGKPTLQLLCADTSFITKIPLLHVYRMHPTLMEMTSQAFYNGQLKSCDGPWKAKEACWTFLDSLNPLRMVLVNGTSEKKGTSQMNPKEADHAVELVLNALEDGVAPEDIGVICLYKSQMALILKKLKGRGVADVEVATVDSYQGREKDYIILLLTRTEYSSGDFFYSVNRSNVATSRAILGMVILCHESLMTRIEPWKTVYNFCQDRQLCLQV</sequence>
<dbReference type="InterPro" id="IPR041677">
    <property type="entry name" value="DNA2/NAM7_AAA_11"/>
</dbReference>
<dbReference type="PANTHER" id="PTHR43788">
    <property type="entry name" value="DNA2/NAM7 HELICASE FAMILY MEMBER"/>
    <property type="match status" value="1"/>
</dbReference>
<feature type="domain" description="DNA2/NAM7 helicase helicase" evidence="7">
    <location>
        <begin position="950"/>
        <end position="1191"/>
    </location>
</feature>
<dbReference type="InterPro" id="IPR047187">
    <property type="entry name" value="SF1_C_Upf1"/>
</dbReference>
<keyword evidence="3" id="KW-0378">Hydrolase</keyword>
<organism evidence="9 10">
    <name type="scientific">Steinernema glaseri</name>
    <dbReference type="NCBI Taxonomy" id="37863"/>
    <lineage>
        <taxon>Eukaryota</taxon>
        <taxon>Metazoa</taxon>
        <taxon>Ecdysozoa</taxon>
        <taxon>Nematoda</taxon>
        <taxon>Chromadorea</taxon>
        <taxon>Rhabditida</taxon>
        <taxon>Tylenchina</taxon>
        <taxon>Panagrolaimomorpha</taxon>
        <taxon>Strongyloidoidea</taxon>
        <taxon>Steinernematidae</taxon>
        <taxon>Steinernema</taxon>
    </lineage>
</organism>
<comment type="similarity">
    <text evidence="1">Belongs to the DNA2/NAM7 helicase family.</text>
</comment>
<evidence type="ECO:0000313" key="10">
    <source>
        <dbReference type="WBParaSite" id="L893_g30073.t1"/>
    </source>
</evidence>
<protein>
    <submittedName>
        <fullName evidence="10">ULP_PROTEASE domain-containing protein</fullName>
    </submittedName>
</protein>
<feature type="region of interest" description="Disordered" evidence="6">
    <location>
        <begin position="191"/>
        <end position="278"/>
    </location>
</feature>
<evidence type="ECO:0000313" key="9">
    <source>
        <dbReference type="Proteomes" id="UP000095287"/>
    </source>
</evidence>
<evidence type="ECO:0000256" key="3">
    <source>
        <dbReference type="ARBA" id="ARBA00022801"/>
    </source>
</evidence>
<dbReference type="GO" id="GO:0043139">
    <property type="term" value="F:5'-3' DNA helicase activity"/>
    <property type="evidence" value="ECO:0007669"/>
    <property type="project" value="TreeGrafter"/>
</dbReference>
<dbReference type="WBParaSite" id="L893_g30073.t1">
    <property type="protein sequence ID" value="L893_g30073.t1"/>
    <property type="gene ID" value="L893_g30073"/>
</dbReference>
<evidence type="ECO:0000256" key="5">
    <source>
        <dbReference type="ARBA" id="ARBA00022840"/>
    </source>
</evidence>
<dbReference type="SUPFAM" id="SSF52540">
    <property type="entry name" value="P-loop containing nucleoside triphosphate hydrolases"/>
    <property type="match status" value="1"/>
</dbReference>
<accession>A0A1I7ZV26</accession>
<dbReference type="GO" id="GO:0016787">
    <property type="term" value="F:hydrolase activity"/>
    <property type="evidence" value="ECO:0007669"/>
    <property type="project" value="UniProtKB-KW"/>
</dbReference>
<evidence type="ECO:0000256" key="1">
    <source>
        <dbReference type="ARBA" id="ARBA00007913"/>
    </source>
</evidence>
<feature type="region of interest" description="Disordered" evidence="6">
    <location>
        <begin position="331"/>
        <end position="432"/>
    </location>
</feature>
<feature type="compositionally biased region" description="Polar residues" evidence="6">
    <location>
        <begin position="345"/>
        <end position="360"/>
    </location>
</feature>
<feature type="compositionally biased region" description="Basic and acidic residues" evidence="6">
    <location>
        <begin position="365"/>
        <end position="377"/>
    </location>
</feature>
<keyword evidence="5" id="KW-0067">ATP-binding</keyword>
<feature type="compositionally biased region" description="Polar residues" evidence="6">
    <location>
        <begin position="383"/>
        <end position="396"/>
    </location>
</feature>
<evidence type="ECO:0000259" key="8">
    <source>
        <dbReference type="Pfam" id="PF13087"/>
    </source>
</evidence>
<dbReference type="Gene3D" id="3.40.50.300">
    <property type="entry name" value="P-loop containing nucleotide triphosphate hydrolases"/>
    <property type="match status" value="2"/>
</dbReference>
<evidence type="ECO:0000256" key="2">
    <source>
        <dbReference type="ARBA" id="ARBA00022741"/>
    </source>
</evidence>
<feature type="compositionally biased region" description="Basic and acidic residues" evidence="6">
    <location>
        <begin position="423"/>
        <end position="432"/>
    </location>
</feature>
<dbReference type="InterPro" id="IPR027417">
    <property type="entry name" value="P-loop_NTPase"/>
</dbReference>
<dbReference type="Pfam" id="PF13087">
    <property type="entry name" value="AAA_12"/>
    <property type="match status" value="1"/>
</dbReference>
<feature type="compositionally biased region" description="Acidic residues" evidence="6">
    <location>
        <begin position="410"/>
        <end position="422"/>
    </location>
</feature>
<dbReference type="InterPro" id="IPR050534">
    <property type="entry name" value="Coronavir_polyprotein_1ab"/>
</dbReference>
<dbReference type="Pfam" id="PF13086">
    <property type="entry name" value="AAA_11"/>
    <property type="match status" value="1"/>
</dbReference>
<feature type="compositionally biased region" description="Basic and acidic residues" evidence="6">
    <location>
        <begin position="209"/>
        <end position="224"/>
    </location>
</feature>
<evidence type="ECO:0000256" key="6">
    <source>
        <dbReference type="SAM" id="MobiDB-lite"/>
    </source>
</evidence>
<keyword evidence="9" id="KW-1185">Reference proteome</keyword>
<feature type="region of interest" description="Disordered" evidence="6">
    <location>
        <begin position="23"/>
        <end position="48"/>
    </location>
</feature>
<dbReference type="CDD" id="cd18808">
    <property type="entry name" value="SF1_C_Upf1"/>
    <property type="match status" value="1"/>
</dbReference>
<keyword evidence="2" id="KW-0547">Nucleotide-binding</keyword>
<dbReference type="Proteomes" id="UP000095287">
    <property type="component" value="Unplaced"/>
</dbReference>
<feature type="compositionally biased region" description="Basic and acidic residues" evidence="6">
    <location>
        <begin position="38"/>
        <end position="48"/>
    </location>
</feature>
<reference evidence="10" key="1">
    <citation type="submission" date="2016-11" db="UniProtKB">
        <authorList>
            <consortium name="WormBaseParasite"/>
        </authorList>
    </citation>
    <scope>IDENTIFICATION</scope>
</reference>
<name>A0A1I7ZV26_9BILA</name>
<feature type="compositionally biased region" description="Basic and acidic residues" evidence="6">
    <location>
        <begin position="241"/>
        <end position="255"/>
    </location>
</feature>